<reference evidence="3" key="1">
    <citation type="submission" date="2020-12" db="EMBL/GenBank/DDBJ databases">
        <authorList>
            <person name="Iha C."/>
        </authorList>
    </citation>
    <scope>NUCLEOTIDE SEQUENCE</scope>
</reference>
<accession>A0A8S1ITH6</accession>
<proteinExistence type="inferred from homology"/>
<dbReference type="PROSITE" id="PS51352">
    <property type="entry name" value="THIOREDOXIN_2"/>
    <property type="match status" value="1"/>
</dbReference>
<dbReference type="Proteomes" id="UP000708148">
    <property type="component" value="Unassembled WGS sequence"/>
</dbReference>
<keyword evidence="4" id="KW-1185">Reference proteome</keyword>
<dbReference type="Pfam" id="PF00085">
    <property type="entry name" value="Thioredoxin"/>
    <property type="match status" value="1"/>
</dbReference>
<comment type="caution">
    <text evidence="3">The sequence shown here is derived from an EMBL/GenBank/DDBJ whole genome shotgun (WGS) entry which is preliminary data.</text>
</comment>
<organism evidence="3 4">
    <name type="scientific">Ostreobium quekettii</name>
    <dbReference type="NCBI Taxonomy" id="121088"/>
    <lineage>
        <taxon>Eukaryota</taxon>
        <taxon>Viridiplantae</taxon>
        <taxon>Chlorophyta</taxon>
        <taxon>core chlorophytes</taxon>
        <taxon>Ulvophyceae</taxon>
        <taxon>TCBD clade</taxon>
        <taxon>Bryopsidales</taxon>
        <taxon>Ostreobineae</taxon>
        <taxon>Ostreobiaceae</taxon>
        <taxon>Ostreobium</taxon>
    </lineage>
</organism>
<dbReference type="AlphaFoldDB" id="A0A8S1ITH6"/>
<feature type="domain" description="Thioredoxin" evidence="2">
    <location>
        <begin position="89"/>
        <end position="243"/>
    </location>
</feature>
<dbReference type="Gene3D" id="3.40.30.10">
    <property type="entry name" value="Glutaredoxin"/>
    <property type="match status" value="1"/>
</dbReference>
<dbReference type="PANTHER" id="PTHR43601:SF32">
    <property type="entry name" value="THIOREDOXIN-LIKE 2-2, CHLOROPLASTIC"/>
    <property type="match status" value="1"/>
</dbReference>
<sequence>MRQHAVDMNGCPGVAGAHRMATPIGLPMLLCPTRSSRSAFLKNARALDCRPSPHTAPRSQSRTVPMAVAATERAVEPDKRHYQSSGEVSVGNGSTPPVHVEWYNKNKELWCEARSSEELQAIITEEEEKFILADFYAGWCSSCKAAYPALCKVAANPDFTKNFKFVKADVQTRDIAQYIRTQGVRGIPTIIVFAPGGAKVAHFGASFRKMNMVKANLIVIASNKGAEFVTDPDGYVLPRPGSN</sequence>
<evidence type="ECO:0000313" key="4">
    <source>
        <dbReference type="Proteomes" id="UP000708148"/>
    </source>
</evidence>
<dbReference type="EMBL" id="CAJHUC010000814">
    <property type="protein sequence ID" value="CAD7698362.1"/>
    <property type="molecule type" value="Genomic_DNA"/>
</dbReference>
<evidence type="ECO:0000259" key="2">
    <source>
        <dbReference type="PROSITE" id="PS51352"/>
    </source>
</evidence>
<dbReference type="CDD" id="cd02947">
    <property type="entry name" value="TRX_family"/>
    <property type="match status" value="1"/>
</dbReference>
<dbReference type="OrthoDB" id="10263751at2759"/>
<dbReference type="PANTHER" id="PTHR43601">
    <property type="entry name" value="THIOREDOXIN, MITOCHONDRIAL"/>
    <property type="match status" value="1"/>
</dbReference>
<evidence type="ECO:0000256" key="1">
    <source>
        <dbReference type="ARBA" id="ARBA00008987"/>
    </source>
</evidence>
<dbReference type="GO" id="GO:0045454">
    <property type="term" value="P:cell redox homeostasis"/>
    <property type="evidence" value="ECO:0007669"/>
    <property type="project" value="TreeGrafter"/>
</dbReference>
<dbReference type="SUPFAM" id="SSF52833">
    <property type="entry name" value="Thioredoxin-like"/>
    <property type="match status" value="1"/>
</dbReference>
<protein>
    <recommendedName>
        <fullName evidence="2">Thioredoxin domain-containing protein</fullName>
    </recommendedName>
</protein>
<gene>
    <name evidence="3" type="ORF">OSTQU699_LOCUS3723</name>
</gene>
<evidence type="ECO:0000313" key="3">
    <source>
        <dbReference type="EMBL" id="CAD7698362.1"/>
    </source>
</evidence>
<dbReference type="PRINTS" id="PR00421">
    <property type="entry name" value="THIOREDOXIN"/>
</dbReference>
<dbReference type="InterPro" id="IPR013766">
    <property type="entry name" value="Thioredoxin_domain"/>
</dbReference>
<name>A0A8S1ITH6_9CHLO</name>
<comment type="similarity">
    <text evidence="1">Belongs to the thioredoxin family.</text>
</comment>
<dbReference type="InterPro" id="IPR036249">
    <property type="entry name" value="Thioredoxin-like_sf"/>
</dbReference>